<feature type="signal peptide" evidence="1">
    <location>
        <begin position="1"/>
        <end position="22"/>
    </location>
</feature>
<dbReference type="Gene3D" id="2.30.40.10">
    <property type="entry name" value="Urease, subunit C, domain 1"/>
    <property type="match status" value="1"/>
</dbReference>
<proteinExistence type="predicted"/>
<evidence type="ECO:0000313" key="4">
    <source>
        <dbReference type="Proteomes" id="UP000603317"/>
    </source>
</evidence>
<dbReference type="Gene3D" id="3.10.310.70">
    <property type="match status" value="1"/>
</dbReference>
<keyword evidence="4" id="KW-1185">Reference proteome</keyword>
<dbReference type="PANTHER" id="PTHR22642">
    <property type="entry name" value="IMIDAZOLONEPROPIONASE"/>
    <property type="match status" value="1"/>
</dbReference>
<dbReference type="SUPFAM" id="SSF51556">
    <property type="entry name" value="Metallo-dependent hydrolases"/>
    <property type="match status" value="1"/>
</dbReference>
<reference evidence="4" key="1">
    <citation type="journal article" date="2019" name="Int. J. Syst. Evol. Microbiol.">
        <title>The Global Catalogue of Microorganisms (GCM) 10K type strain sequencing project: providing services to taxonomists for standard genome sequencing and annotation.</title>
        <authorList>
            <consortium name="The Broad Institute Genomics Platform"/>
            <consortium name="The Broad Institute Genome Sequencing Center for Infectious Disease"/>
            <person name="Wu L."/>
            <person name="Ma J."/>
        </authorList>
    </citation>
    <scope>NUCLEOTIDE SEQUENCE [LARGE SCALE GENOMIC DNA]</scope>
    <source>
        <strain evidence="4">CGMCC 1.15297</strain>
    </source>
</reference>
<evidence type="ECO:0000256" key="1">
    <source>
        <dbReference type="SAM" id="SignalP"/>
    </source>
</evidence>
<evidence type="ECO:0000313" key="3">
    <source>
        <dbReference type="EMBL" id="GGA08460.1"/>
    </source>
</evidence>
<keyword evidence="1" id="KW-0732">Signal</keyword>
<dbReference type="Gene3D" id="3.20.20.140">
    <property type="entry name" value="Metal-dependent hydrolases"/>
    <property type="match status" value="1"/>
</dbReference>
<dbReference type="Pfam" id="PF07969">
    <property type="entry name" value="Amidohydro_3"/>
    <property type="match status" value="1"/>
</dbReference>
<gene>
    <name evidence="3" type="ORF">GCM10010923_18370</name>
</gene>
<protein>
    <submittedName>
        <fullName evidence="3">Amidohydrolase</fullName>
    </submittedName>
</protein>
<feature type="domain" description="Amidohydrolase 3" evidence="2">
    <location>
        <begin position="73"/>
        <end position="549"/>
    </location>
</feature>
<dbReference type="InterPro" id="IPR033932">
    <property type="entry name" value="YtcJ-like"/>
</dbReference>
<evidence type="ECO:0000259" key="2">
    <source>
        <dbReference type="Pfam" id="PF07969"/>
    </source>
</evidence>
<dbReference type="InterPro" id="IPR032466">
    <property type="entry name" value="Metal_Hydrolase"/>
</dbReference>
<name>A0ABQ1FDX4_9SPHN</name>
<dbReference type="InterPro" id="IPR011059">
    <property type="entry name" value="Metal-dep_hydrolase_composite"/>
</dbReference>
<dbReference type="InterPro" id="IPR013108">
    <property type="entry name" value="Amidohydro_3"/>
</dbReference>
<feature type="chain" id="PRO_5047518183" evidence="1">
    <location>
        <begin position="23"/>
        <end position="553"/>
    </location>
</feature>
<dbReference type="PANTHER" id="PTHR22642:SF2">
    <property type="entry name" value="PROTEIN LONG AFTER FAR-RED 3"/>
    <property type="match status" value="1"/>
</dbReference>
<comment type="caution">
    <text evidence="3">The sequence shown here is derived from an EMBL/GenBank/DDBJ whole genome shotgun (WGS) entry which is preliminary data.</text>
</comment>
<dbReference type="SUPFAM" id="SSF51338">
    <property type="entry name" value="Composite domain of metallo-dependent hydrolases"/>
    <property type="match status" value="1"/>
</dbReference>
<dbReference type="CDD" id="cd01300">
    <property type="entry name" value="YtcJ_like"/>
    <property type="match status" value="1"/>
</dbReference>
<dbReference type="Proteomes" id="UP000603317">
    <property type="component" value="Unassembled WGS sequence"/>
</dbReference>
<organism evidence="3 4">
    <name type="scientific">Blastomonas marina</name>
    <dbReference type="NCBI Taxonomy" id="1867408"/>
    <lineage>
        <taxon>Bacteria</taxon>
        <taxon>Pseudomonadati</taxon>
        <taxon>Pseudomonadota</taxon>
        <taxon>Alphaproteobacteria</taxon>
        <taxon>Sphingomonadales</taxon>
        <taxon>Sphingomonadaceae</taxon>
        <taxon>Blastomonas</taxon>
    </lineage>
</organism>
<dbReference type="EMBL" id="BMID01000001">
    <property type="protein sequence ID" value="GGA08460.1"/>
    <property type="molecule type" value="Genomic_DNA"/>
</dbReference>
<sequence length="553" mass="60068">MKMIRVALAALALGMTGTAAHADTLFDDVQGITLDEEGKIQRFVALLVGDDGRIKQVFQRGEELPRDVDFREDGRGRVMMPGLFDAHVHVMGIGFGALTLDLSQTKSLEEAQALIAAYVEEFPDRPWILGRGWNQEIWGLGRFPTAAELDAVVGDRPVWLERVDGHAAWANSKALELAGVTASTQSPSGGRIERLPGTRTPSGVFVDAAMDLVQKVVLPPRPVDRDLALQAAQKILVRNGIVAVADMGTTIEDWQSFRRAGDSGALDIRIVSYAAGIDNMSLIGGPGPTRWLYGDRLHMAGVKLYLDGALGSRGAWLKEPYADAPDQTGLPLATPAQLRNTMSRASLNNFQLAIHAIGDAANAEVLNAIDDLDETYEGDRRWRIEHAQIVAPQDLARFGQLGVIASMQPLHQTSDMFMAEARLDPARLEGAYAWDTIRENGGHLAFGSDAPVEPADAFAGLAVAVSRQNAEGEPYGGWRSEEAINFEQALAAFTTGAAYAAFAEDRLGRIAPGMRADFLFVDRDPTMASPSQLRETRVLETWIGGRRVYREAE</sequence>
<accession>A0ABQ1FDX4</accession>